<dbReference type="SUPFAM" id="SSF49899">
    <property type="entry name" value="Concanavalin A-like lectins/glucanases"/>
    <property type="match status" value="1"/>
</dbReference>
<name>A0ABS4MEY7_9LACO</name>
<evidence type="ECO:0000256" key="3">
    <source>
        <dbReference type="ARBA" id="ARBA00023295"/>
    </source>
</evidence>
<accession>A0ABS4MEY7</accession>
<dbReference type="RefSeq" id="WP_209686994.1">
    <property type="nucleotide sequence ID" value="NZ_JAGGLU010000007.1"/>
</dbReference>
<dbReference type="InterPro" id="IPR013320">
    <property type="entry name" value="ConA-like_dom_sf"/>
</dbReference>
<feature type="domain" description="Beta-xylosidase C-terminal Concanavalin A-like" evidence="5">
    <location>
        <begin position="326"/>
        <end position="501"/>
    </location>
</feature>
<dbReference type="GO" id="GO:0046556">
    <property type="term" value="F:alpha-L-arabinofuranosidase activity"/>
    <property type="evidence" value="ECO:0007669"/>
    <property type="project" value="UniProtKB-EC"/>
</dbReference>
<dbReference type="Pfam" id="PF04616">
    <property type="entry name" value="Glyco_hydro_43"/>
    <property type="match status" value="1"/>
</dbReference>
<dbReference type="Gene3D" id="2.60.120.200">
    <property type="match status" value="1"/>
</dbReference>
<dbReference type="SUPFAM" id="SSF75005">
    <property type="entry name" value="Arabinanase/levansucrase/invertase"/>
    <property type="match status" value="1"/>
</dbReference>
<comment type="caution">
    <text evidence="6">The sequence shown here is derived from an EMBL/GenBank/DDBJ whole genome shotgun (WGS) entry which is preliminary data.</text>
</comment>
<gene>
    <name evidence="6" type="ORF">J2Z60_001431</name>
</gene>
<dbReference type="PANTHER" id="PTHR42812">
    <property type="entry name" value="BETA-XYLOSIDASE"/>
    <property type="match status" value="1"/>
</dbReference>
<dbReference type="EC" id="3.2.1.55" evidence="6"/>
<evidence type="ECO:0000256" key="1">
    <source>
        <dbReference type="ARBA" id="ARBA00009865"/>
    </source>
</evidence>
<evidence type="ECO:0000259" key="5">
    <source>
        <dbReference type="Pfam" id="PF17851"/>
    </source>
</evidence>
<evidence type="ECO:0000313" key="7">
    <source>
        <dbReference type="Proteomes" id="UP001519292"/>
    </source>
</evidence>
<protein>
    <submittedName>
        <fullName evidence="6">Alpha-N-arabinofuranosidase</fullName>
        <ecNumber evidence="6">3.2.1.55</ecNumber>
    </submittedName>
</protein>
<dbReference type="InterPro" id="IPR051795">
    <property type="entry name" value="Glycosyl_Hydrlase_43"/>
</dbReference>
<dbReference type="PANTHER" id="PTHR42812:SF12">
    <property type="entry name" value="BETA-XYLOSIDASE-RELATED"/>
    <property type="match status" value="1"/>
</dbReference>
<dbReference type="Pfam" id="PF17851">
    <property type="entry name" value="GH43_C2"/>
    <property type="match status" value="1"/>
</dbReference>
<dbReference type="CDD" id="cd18617">
    <property type="entry name" value="GH43_XynB-like"/>
    <property type="match status" value="1"/>
</dbReference>
<dbReference type="Proteomes" id="UP001519292">
    <property type="component" value="Unassembled WGS sequence"/>
</dbReference>
<sequence>MITSYKNPIIRGMHPDPSLVRVNDTYYLVNSTFEYYPGMTVLSSKDLLNWKTLGGIAVTPKQADLRSSKSNEGIFAVNIRYHEGYFYVITTNFAEFKTFIIRGKLSDDGETINWEENRVEVDVPGIDPDLYFEDDKTYVQFTGYIDDRGTKAIRQVEINLETGEILDGPKILTYGTGGRDVEGPHIFKKDGYYYLLMAEGGTGQGHMITIMRSKDLWGPYKAEDGINPIFTNRDRAEQGIQNVGHADLFTDSEGNWWMVCLGTRPAASGFKTITNLGRETLLYPVVWRNGWPVINGGVPTEEVDLSNFPEHAKSLDNLQELTNFVDNFSEEKLRPEWLTLRDSLKNNLFIKDNKLHLIGNNKTVSDLSTPAFVGLRQTEHNEKFIVNVDYNLSKFNNGELGIVSLIDADNHAAIMVKQNGNEYDVYRDQQIFDVEINEKIGQLKAKPIEFKLINTVEEKEFIVKDQKGNVIGFTTDAIHLSNEAIAALNTGDFQGLYAKENAEMVVENVKRV</sequence>
<keyword evidence="7" id="KW-1185">Reference proteome</keyword>
<dbReference type="InterPro" id="IPR041542">
    <property type="entry name" value="GH43_C2"/>
</dbReference>
<evidence type="ECO:0000256" key="2">
    <source>
        <dbReference type="ARBA" id="ARBA00022801"/>
    </source>
</evidence>
<comment type="similarity">
    <text evidence="1 4">Belongs to the glycosyl hydrolase 43 family.</text>
</comment>
<proteinExistence type="inferred from homology"/>
<evidence type="ECO:0000256" key="4">
    <source>
        <dbReference type="RuleBase" id="RU361187"/>
    </source>
</evidence>
<dbReference type="Gene3D" id="2.115.10.20">
    <property type="entry name" value="Glycosyl hydrolase domain, family 43"/>
    <property type="match status" value="1"/>
</dbReference>
<evidence type="ECO:0000313" key="6">
    <source>
        <dbReference type="EMBL" id="MBP2058254.1"/>
    </source>
</evidence>
<organism evidence="6 7">
    <name type="scientific">Lactobacillus colini</name>
    <dbReference type="NCBI Taxonomy" id="1819254"/>
    <lineage>
        <taxon>Bacteria</taxon>
        <taxon>Bacillati</taxon>
        <taxon>Bacillota</taxon>
        <taxon>Bacilli</taxon>
        <taxon>Lactobacillales</taxon>
        <taxon>Lactobacillaceae</taxon>
        <taxon>Lactobacillus</taxon>
    </lineage>
</organism>
<keyword evidence="3 4" id="KW-0326">Glycosidase</keyword>
<dbReference type="EMBL" id="JAGGLU010000007">
    <property type="protein sequence ID" value="MBP2058254.1"/>
    <property type="molecule type" value="Genomic_DNA"/>
</dbReference>
<keyword evidence="2 4" id="KW-0378">Hydrolase</keyword>
<dbReference type="InterPro" id="IPR023296">
    <property type="entry name" value="Glyco_hydro_beta-prop_sf"/>
</dbReference>
<reference evidence="6 7" key="1">
    <citation type="submission" date="2021-03" db="EMBL/GenBank/DDBJ databases">
        <title>Genomic Encyclopedia of Type Strains, Phase IV (KMG-IV): sequencing the most valuable type-strain genomes for metagenomic binning, comparative biology and taxonomic classification.</title>
        <authorList>
            <person name="Goeker M."/>
        </authorList>
    </citation>
    <scope>NUCLEOTIDE SEQUENCE [LARGE SCALE GENOMIC DNA]</scope>
    <source>
        <strain evidence="6 7">DSM 101872</strain>
    </source>
</reference>
<dbReference type="InterPro" id="IPR006710">
    <property type="entry name" value="Glyco_hydro_43"/>
</dbReference>